<dbReference type="Gene3D" id="3.40.50.10440">
    <property type="entry name" value="Dihydroxyacetone kinase, domain 1"/>
    <property type="match status" value="1"/>
</dbReference>
<feature type="domain" description="DhaK" evidence="1">
    <location>
        <begin position="1"/>
        <end position="316"/>
    </location>
</feature>
<dbReference type="Pfam" id="PF02733">
    <property type="entry name" value="Dak1"/>
    <property type="match status" value="1"/>
</dbReference>
<dbReference type="SUPFAM" id="SSF82549">
    <property type="entry name" value="DAK1/DegV-like"/>
    <property type="match status" value="1"/>
</dbReference>
<dbReference type="PROSITE" id="PS51481">
    <property type="entry name" value="DHAK"/>
    <property type="match status" value="1"/>
</dbReference>
<gene>
    <name evidence="2" type="ORF">METZ01_LOCUS775</name>
</gene>
<dbReference type="GO" id="GO:0019563">
    <property type="term" value="P:glycerol catabolic process"/>
    <property type="evidence" value="ECO:0007669"/>
    <property type="project" value="TreeGrafter"/>
</dbReference>
<reference evidence="2" key="1">
    <citation type="submission" date="2018-05" db="EMBL/GenBank/DDBJ databases">
        <authorList>
            <person name="Lanie J.A."/>
            <person name="Ng W.-L."/>
            <person name="Kazmierczak K.M."/>
            <person name="Andrzejewski T.M."/>
            <person name="Davidsen T.M."/>
            <person name="Wayne K.J."/>
            <person name="Tettelin H."/>
            <person name="Glass J.I."/>
            <person name="Rusch D."/>
            <person name="Podicherti R."/>
            <person name="Tsui H.-C.T."/>
            <person name="Winkler M.E."/>
        </authorList>
    </citation>
    <scope>NUCLEOTIDE SEQUENCE</scope>
</reference>
<dbReference type="FunFam" id="3.40.50.10440:FF:000001">
    <property type="entry name" value="Dihydroxyacetone kinase, DhaK subunit"/>
    <property type="match status" value="1"/>
</dbReference>
<dbReference type="InterPro" id="IPR004006">
    <property type="entry name" value="DhaK_dom"/>
</dbReference>
<dbReference type="PANTHER" id="PTHR28629">
    <property type="entry name" value="TRIOKINASE/FMN CYCLASE"/>
    <property type="match status" value="1"/>
</dbReference>
<proteinExistence type="predicted"/>
<dbReference type="AlphaFoldDB" id="A0A381N025"/>
<dbReference type="InterPro" id="IPR050861">
    <property type="entry name" value="Dihydroxyacetone_Kinase"/>
</dbReference>
<organism evidence="2">
    <name type="scientific">marine metagenome</name>
    <dbReference type="NCBI Taxonomy" id="408172"/>
    <lineage>
        <taxon>unclassified sequences</taxon>
        <taxon>metagenomes</taxon>
        <taxon>ecological metagenomes</taxon>
    </lineage>
</organism>
<dbReference type="Gene3D" id="3.30.1180.20">
    <property type="entry name" value="Dihydroxyacetone kinase, domain 2"/>
    <property type="match status" value="1"/>
</dbReference>
<evidence type="ECO:0000259" key="1">
    <source>
        <dbReference type="PROSITE" id="PS51481"/>
    </source>
</evidence>
<dbReference type="PANTHER" id="PTHR28629:SF4">
    <property type="entry name" value="TRIOKINASE_FMN CYCLASE"/>
    <property type="match status" value="1"/>
</dbReference>
<dbReference type="GO" id="GO:0004371">
    <property type="term" value="F:glycerone kinase activity"/>
    <property type="evidence" value="ECO:0007669"/>
    <property type="project" value="InterPro"/>
</dbReference>
<sequence length="318" mass="35002">MLSGYIKANSDRVKFSNSSKRIILRSHPKNIEKTAMLIGNGSGHEPIAMGWVGEGLLDANVVGDIFAAPSGDLIFEGIQIFKENSGCILLISNHAGDVMNGEMAIELAKEHNINADLLLMYDDIASAPRGSEDQRRGGAGTTFIYKILGALSEMGEKKETLLSLGKFVRDQTRTLSIAVASGVSPISGEKIFHLDDDEVFIGMGVHGESGYGRQKISSSKKIIKLMMDKIFDDYKYKEGDIVIPFINGSGATTLMELLIIYNDVEEYLAQYKIKIYKPLINEYITTQESAGFSISLLNSNEQMRDLWISPSSAPYFHL</sequence>
<protein>
    <recommendedName>
        <fullName evidence="1">DhaK domain-containing protein</fullName>
    </recommendedName>
</protein>
<evidence type="ECO:0000313" key="2">
    <source>
        <dbReference type="EMBL" id="SUZ47921.1"/>
    </source>
</evidence>
<name>A0A381N025_9ZZZZ</name>
<accession>A0A381N025</accession>
<dbReference type="EMBL" id="UINC01000043">
    <property type="protein sequence ID" value="SUZ47921.1"/>
    <property type="molecule type" value="Genomic_DNA"/>
</dbReference>
<dbReference type="GO" id="GO:0005829">
    <property type="term" value="C:cytosol"/>
    <property type="evidence" value="ECO:0007669"/>
    <property type="project" value="TreeGrafter"/>
</dbReference>